<comment type="caution">
    <text evidence="2">The sequence shown here is derived from an EMBL/GenBank/DDBJ whole genome shotgun (WGS) entry which is preliminary data.</text>
</comment>
<evidence type="ECO:0000256" key="1">
    <source>
        <dbReference type="SAM" id="MobiDB-lite"/>
    </source>
</evidence>
<dbReference type="EMBL" id="JAPDDP010000007">
    <property type="protein sequence ID" value="MDA0179736.1"/>
    <property type="molecule type" value="Genomic_DNA"/>
</dbReference>
<reference evidence="2" key="1">
    <citation type="submission" date="2022-10" db="EMBL/GenBank/DDBJ databases">
        <title>The WGS of Solirubrobacter phytolaccae KCTC 29190.</title>
        <authorList>
            <person name="Jiang Z."/>
        </authorList>
    </citation>
    <scope>NUCLEOTIDE SEQUENCE</scope>
    <source>
        <strain evidence="2">KCTC 29190</strain>
    </source>
</reference>
<proteinExistence type="predicted"/>
<dbReference type="AlphaFoldDB" id="A0A9X3S7Z3"/>
<organism evidence="2 3">
    <name type="scientific">Solirubrobacter phytolaccae</name>
    <dbReference type="NCBI Taxonomy" id="1404360"/>
    <lineage>
        <taxon>Bacteria</taxon>
        <taxon>Bacillati</taxon>
        <taxon>Actinomycetota</taxon>
        <taxon>Thermoleophilia</taxon>
        <taxon>Solirubrobacterales</taxon>
        <taxon>Solirubrobacteraceae</taxon>
        <taxon>Solirubrobacter</taxon>
    </lineage>
</organism>
<evidence type="ECO:0000313" key="3">
    <source>
        <dbReference type="Proteomes" id="UP001147653"/>
    </source>
</evidence>
<feature type="region of interest" description="Disordered" evidence="1">
    <location>
        <begin position="142"/>
        <end position="192"/>
    </location>
</feature>
<keyword evidence="3" id="KW-1185">Reference proteome</keyword>
<sequence>MSAGPLRGSALHPKTSDPRRRIAHDQAHPHNRRSSTVSAPSSHAGTSDPPIGAELIFCGETYTFQGRDESGKPILFRKPTGPTRTEAERDDWEFDEGTSAVEKARAIRSGAARMAAHARRMPAGSARNWTLATARRGLRQAHEIKRREIDANTSVARAPRAQARERRPRRRSSSSSTTSSADPGEPPAEPHDTVRRCAAAWCDHPVYGSGQKRYCGTLHCDRARAEERQRKSRADALDLVEHERRHALERARRAGMVGPTAFAGPGEHSLSFLWKHQLIEGEDPGEFEALRFRRTRLTVAA</sequence>
<feature type="region of interest" description="Disordered" evidence="1">
    <location>
        <begin position="68"/>
        <end position="97"/>
    </location>
</feature>
<accession>A0A9X3S7Z3</accession>
<evidence type="ECO:0000313" key="2">
    <source>
        <dbReference type="EMBL" id="MDA0179736.1"/>
    </source>
</evidence>
<feature type="compositionally biased region" description="Polar residues" evidence="1">
    <location>
        <begin position="34"/>
        <end position="45"/>
    </location>
</feature>
<dbReference type="Proteomes" id="UP001147653">
    <property type="component" value="Unassembled WGS sequence"/>
</dbReference>
<feature type="region of interest" description="Disordered" evidence="1">
    <location>
        <begin position="1"/>
        <end position="52"/>
    </location>
</feature>
<protein>
    <submittedName>
        <fullName evidence="2">Uncharacterized protein</fullName>
    </submittedName>
</protein>
<feature type="compositionally biased region" description="Basic and acidic residues" evidence="1">
    <location>
        <begin position="14"/>
        <end position="28"/>
    </location>
</feature>
<gene>
    <name evidence="2" type="ORF">OJ997_05485</name>
</gene>
<name>A0A9X3S7Z3_9ACTN</name>